<gene>
    <name evidence="3" type="ORF">MNBD_ALPHA07-961</name>
</gene>
<evidence type="ECO:0000259" key="2">
    <source>
        <dbReference type="PROSITE" id="PS51724"/>
    </source>
</evidence>
<dbReference type="InterPro" id="IPR007730">
    <property type="entry name" value="SPOR-like_dom"/>
</dbReference>
<evidence type="ECO:0000313" key="3">
    <source>
        <dbReference type="EMBL" id="VAV90671.1"/>
    </source>
</evidence>
<feature type="transmembrane region" description="Helical" evidence="1">
    <location>
        <begin position="26"/>
        <end position="47"/>
    </location>
</feature>
<accession>A0A3B0RFF5</accession>
<dbReference type="Gene3D" id="3.30.70.1070">
    <property type="entry name" value="Sporulation related repeat"/>
    <property type="match status" value="1"/>
</dbReference>
<keyword evidence="1" id="KW-0812">Transmembrane</keyword>
<reference evidence="3" key="1">
    <citation type="submission" date="2018-06" db="EMBL/GenBank/DDBJ databases">
        <authorList>
            <person name="Zhirakovskaya E."/>
        </authorList>
    </citation>
    <scope>NUCLEOTIDE SEQUENCE</scope>
</reference>
<keyword evidence="1" id="KW-0472">Membrane</keyword>
<proteinExistence type="predicted"/>
<protein>
    <recommendedName>
        <fullName evidence="2">SPOR domain-containing protein</fullName>
    </recommendedName>
</protein>
<dbReference type="EMBL" id="UOEG01000063">
    <property type="protein sequence ID" value="VAV90671.1"/>
    <property type="molecule type" value="Genomic_DNA"/>
</dbReference>
<evidence type="ECO:0000256" key="1">
    <source>
        <dbReference type="SAM" id="Phobius"/>
    </source>
</evidence>
<sequence>MAQLLDIDGESRQRAAPGRAGSFKKLTNFVGAGLSLGLMIGVGVWGYKLLVRDVSGIPVVRAATGPMRELPDDPGGTQMADQGLAVNAVTAVGSAADPADRLILAPPPIELSLEDDAAPVAAPEAVIEAVIEPVPEAVIEPVSSVSVENAAAVEADQADTVEALAERIAAGVTPIDQAPVIAGGLGTSLRPHLRPASLRQAPAVSQDTEIEAADIPVGTFMAQLGAYDSAGIARGEWDRLSGRYDSYLTGKTRVIQKATSGGRVFYRLRAMGFADINDARRFCSALIAEGADCISVVSR</sequence>
<keyword evidence="1" id="KW-1133">Transmembrane helix</keyword>
<name>A0A3B0RFF5_9ZZZZ</name>
<dbReference type="Pfam" id="PF05036">
    <property type="entry name" value="SPOR"/>
    <property type="match status" value="1"/>
</dbReference>
<dbReference type="AlphaFoldDB" id="A0A3B0RFF5"/>
<organism evidence="3">
    <name type="scientific">hydrothermal vent metagenome</name>
    <dbReference type="NCBI Taxonomy" id="652676"/>
    <lineage>
        <taxon>unclassified sequences</taxon>
        <taxon>metagenomes</taxon>
        <taxon>ecological metagenomes</taxon>
    </lineage>
</organism>
<dbReference type="InterPro" id="IPR036680">
    <property type="entry name" value="SPOR-like_sf"/>
</dbReference>
<dbReference type="GO" id="GO:0042834">
    <property type="term" value="F:peptidoglycan binding"/>
    <property type="evidence" value="ECO:0007669"/>
    <property type="project" value="InterPro"/>
</dbReference>
<feature type="domain" description="SPOR" evidence="2">
    <location>
        <begin position="214"/>
        <end position="299"/>
    </location>
</feature>
<dbReference type="PROSITE" id="PS51724">
    <property type="entry name" value="SPOR"/>
    <property type="match status" value="1"/>
</dbReference>